<evidence type="ECO:0000313" key="1">
    <source>
        <dbReference type="EMBL" id="DAD22422.1"/>
    </source>
</evidence>
<accession>A0A822XQW4</accession>
<dbReference type="EMBL" id="DUZY01000001">
    <property type="protein sequence ID" value="DAD22422.1"/>
    <property type="molecule type" value="Genomic_DNA"/>
</dbReference>
<reference evidence="1 2" key="1">
    <citation type="journal article" date="2020" name="Mol. Biol. Evol.">
        <title>Distinct Expression and Methylation Patterns for Genes with Different Fates following a Single Whole-Genome Duplication in Flowering Plants.</title>
        <authorList>
            <person name="Shi T."/>
            <person name="Rahmani R.S."/>
            <person name="Gugger P.F."/>
            <person name="Wang M."/>
            <person name="Li H."/>
            <person name="Zhang Y."/>
            <person name="Li Z."/>
            <person name="Wang Q."/>
            <person name="Van de Peer Y."/>
            <person name="Marchal K."/>
            <person name="Chen J."/>
        </authorList>
    </citation>
    <scope>NUCLEOTIDE SEQUENCE [LARGE SCALE GENOMIC DNA]</scope>
    <source>
        <tissue evidence="1">Leaf</tissue>
    </source>
</reference>
<evidence type="ECO:0000313" key="2">
    <source>
        <dbReference type="Proteomes" id="UP000607653"/>
    </source>
</evidence>
<dbReference type="Proteomes" id="UP000607653">
    <property type="component" value="Unassembled WGS sequence"/>
</dbReference>
<keyword evidence="2" id="KW-1185">Reference proteome</keyword>
<dbReference type="AlphaFoldDB" id="A0A822XQW4"/>
<comment type="caution">
    <text evidence="1">The sequence shown here is derived from an EMBL/GenBank/DDBJ whole genome shotgun (WGS) entry which is preliminary data.</text>
</comment>
<proteinExistence type="predicted"/>
<organism evidence="1 2">
    <name type="scientific">Nelumbo nucifera</name>
    <name type="common">Sacred lotus</name>
    <dbReference type="NCBI Taxonomy" id="4432"/>
    <lineage>
        <taxon>Eukaryota</taxon>
        <taxon>Viridiplantae</taxon>
        <taxon>Streptophyta</taxon>
        <taxon>Embryophyta</taxon>
        <taxon>Tracheophyta</taxon>
        <taxon>Spermatophyta</taxon>
        <taxon>Magnoliopsida</taxon>
        <taxon>Proteales</taxon>
        <taxon>Nelumbonaceae</taxon>
        <taxon>Nelumbo</taxon>
    </lineage>
</organism>
<sequence length="46" mass="5463">MEAHGMMAKFEFWPGLKYNNALVQTGQAKLHNDATALWRFEVYRKY</sequence>
<protein>
    <submittedName>
        <fullName evidence="1">Uncharacterized protein</fullName>
    </submittedName>
</protein>
<name>A0A822XQW4_NELNU</name>
<gene>
    <name evidence="1" type="ORF">HUJ06_023884</name>
</gene>